<evidence type="ECO:0000313" key="9">
    <source>
        <dbReference type="EMBL" id="CAA9359913.1"/>
    </source>
</evidence>
<dbReference type="InterPro" id="IPR007627">
    <property type="entry name" value="RNA_pol_sigma70_r2"/>
</dbReference>
<dbReference type="SUPFAM" id="SSF88659">
    <property type="entry name" value="Sigma3 and sigma4 domains of RNA polymerase sigma factors"/>
    <property type="match status" value="1"/>
</dbReference>
<evidence type="ECO:0000256" key="6">
    <source>
        <dbReference type="RuleBase" id="RU000716"/>
    </source>
</evidence>
<dbReference type="PANTHER" id="PTHR43133">
    <property type="entry name" value="RNA POLYMERASE ECF-TYPE SIGMA FACTO"/>
    <property type="match status" value="1"/>
</dbReference>
<dbReference type="CDD" id="cd06171">
    <property type="entry name" value="Sigma70_r4"/>
    <property type="match status" value="1"/>
</dbReference>
<dbReference type="SUPFAM" id="SSF88946">
    <property type="entry name" value="Sigma2 domain of RNA polymerase sigma factors"/>
    <property type="match status" value="1"/>
</dbReference>
<dbReference type="GO" id="GO:0016987">
    <property type="term" value="F:sigma factor activity"/>
    <property type="evidence" value="ECO:0007669"/>
    <property type="project" value="UniProtKB-KW"/>
</dbReference>
<dbReference type="EMBL" id="CADCTW010000200">
    <property type="protein sequence ID" value="CAA9359913.1"/>
    <property type="molecule type" value="Genomic_DNA"/>
</dbReference>
<dbReference type="Pfam" id="PF04542">
    <property type="entry name" value="Sigma70_r2"/>
    <property type="match status" value="1"/>
</dbReference>
<name>A0A6J4MI46_9BACT</name>
<dbReference type="GO" id="GO:0003677">
    <property type="term" value="F:DNA binding"/>
    <property type="evidence" value="ECO:0007669"/>
    <property type="project" value="UniProtKB-KW"/>
</dbReference>
<dbReference type="GO" id="GO:0006352">
    <property type="term" value="P:DNA-templated transcription initiation"/>
    <property type="evidence" value="ECO:0007669"/>
    <property type="project" value="InterPro"/>
</dbReference>
<evidence type="ECO:0000256" key="2">
    <source>
        <dbReference type="ARBA" id="ARBA00023015"/>
    </source>
</evidence>
<evidence type="ECO:0000256" key="1">
    <source>
        <dbReference type="ARBA" id="ARBA00010641"/>
    </source>
</evidence>
<feature type="domain" description="RNA polymerase sigma-70 region 2" evidence="7">
    <location>
        <begin position="43"/>
        <end position="107"/>
    </location>
</feature>
<keyword evidence="2 6" id="KW-0805">Transcription regulation</keyword>
<dbReference type="NCBIfam" id="TIGR02937">
    <property type="entry name" value="sigma70-ECF"/>
    <property type="match status" value="1"/>
</dbReference>
<dbReference type="InterPro" id="IPR036388">
    <property type="entry name" value="WH-like_DNA-bd_sf"/>
</dbReference>
<sequence>MPYRSPGGTVFTPFPTLISTALTDHELVALAQKGSEKAYRELLGRYQRPVFSLIYRMLRDREQAEDLAQETFVRVFNHIDRYDPKYKFSSWIFKIATNLTIDHIRKKEVATVSIDGSRYAVTADEIEASTISVASDDENPEELLEAKELGSSIEEAIGGLRAEYRTAILLRHVEGREYQEIADIMGLPLGTIKTFIHRARKELQGKLAHLRSA</sequence>
<dbReference type="InterPro" id="IPR039425">
    <property type="entry name" value="RNA_pol_sigma-70-like"/>
</dbReference>
<gene>
    <name evidence="9" type="ORF">AVDCRST_MAG68-4337</name>
</gene>
<keyword evidence="5 6" id="KW-0804">Transcription</keyword>
<proteinExistence type="inferred from homology"/>
<dbReference type="PANTHER" id="PTHR43133:SF8">
    <property type="entry name" value="RNA POLYMERASE SIGMA FACTOR HI_1459-RELATED"/>
    <property type="match status" value="1"/>
</dbReference>
<evidence type="ECO:0000256" key="3">
    <source>
        <dbReference type="ARBA" id="ARBA00023082"/>
    </source>
</evidence>
<keyword evidence="3 6" id="KW-0731">Sigma factor</keyword>
<dbReference type="Pfam" id="PF08281">
    <property type="entry name" value="Sigma70_r4_2"/>
    <property type="match status" value="1"/>
</dbReference>
<dbReference type="InterPro" id="IPR013324">
    <property type="entry name" value="RNA_pol_sigma_r3/r4-like"/>
</dbReference>
<dbReference type="InterPro" id="IPR013325">
    <property type="entry name" value="RNA_pol_sigma_r2"/>
</dbReference>
<comment type="similarity">
    <text evidence="1 6">Belongs to the sigma-70 factor family. ECF subfamily.</text>
</comment>
<dbReference type="Gene3D" id="1.10.1740.10">
    <property type="match status" value="1"/>
</dbReference>
<evidence type="ECO:0000259" key="7">
    <source>
        <dbReference type="Pfam" id="PF04542"/>
    </source>
</evidence>
<protein>
    <recommendedName>
        <fullName evidence="6">RNA polymerase sigma factor</fullName>
    </recommendedName>
</protein>
<dbReference type="InterPro" id="IPR014284">
    <property type="entry name" value="RNA_pol_sigma-70_dom"/>
</dbReference>
<dbReference type="PROSITE" id="PS01063">
    <property type="entry name" value="SIGMA70_ECF"/>
    <property type="match status" value="1"/>
</dbReference>
<evidence type="ECO:0000259" key="8">
    <source>
        <dbReference type="Pfam" id="PF08281"/>
    </source>
</evidence>
<keyword evidence="4 6" id="KW-0238">DNA-binding</keyword>
<evidence type="ECO:0000256" key="4">
    <source>
        <dbReference type="ARBA" id="ARBA00023125"/>
    </source>
</evidence>
<dbReference type="InterPro" id="IPR013249">
    <property type="entry name" value="RNA_pol_sigma70_r4_t2"/>
</dbReference>
<dbReference type="InterPro" id="IPR000838">
    <property type="entry name" value="RNA_pol_sigma70_ECF_CS"/>
</dbReference>
<evidence type="ECO:0000256" key="5">
    <source>
        <dbReference type="ARBA" id="ARBA00023163"/>
    </source>
</evidence>
<accession>A0A6J4MI46</accession>
<organism evidence="9">
    <name type="scientific">uncultured Gemmatimonadota bacterium</name>
    <dbReference type="NCBI Taxonomy" id="203437"/>
    <lineage>
        <taxon>Bacteria</taxon>
        <taxon>Pseudomonadati</taxon>
        <taxon>Gemmatimonadota</taxon>
        <taxon>environmental samples</taxon>
    </lineage>
</organism>
<dbReference type="Gene3D" id="1.10.10.10">
    <property type="entry name" value="Winged helix-like DNA-binding domain superfamily/Winged helix DNA-binding domain"/>
    <property type="match status" value="1"/>
</dbReference>
<dbReference type="AlphaFoldDB" id="A0A6J4MI46"/>
<feature type="domain" description="RNA polymerase sigma factor 70 region 4 type 2" evidence="8">
    <location>
        <begin position="153"/>
        <end position="203"/>
    </location>
</feature>
<reference evidence="9" key="1">
    <citation type="submission" date="2020-02" db="EMBL/GenBank/DDBJ databases">
        <authorList>
            <person name="Meier V. D."/>
        </authorList>
    </citation>
    <scope>NUCLEOTIDE SEQUENCE</scope>
    <source>
        <strain evidence="9">AVDCRST_MAG68</strain>
    </source>
</reference>